<gene>
    <name evidence="6" type="ordered locus">Ethha_2095</name>
</gene>
<dbReference type="STRING" id="663278.Ethha_2095"/>
<accession>E6U3L2</accession>
<dbReference type="InterPro" id="IPR027417">
    <property type="entry name" value="P-loop_NTPase"/>
</dbReference>
<evidence type="ECO:0000259" key="5">
    <source>
        <dbReference type="PROSITE" id="PS50893"/>
    </source>
</evidence>
<dbReference type="Pfam" id="PF00005">
    <property type="entry name" value="ABC_tran"/>
    <property type="match status" value="1"/>
</dbReference>
<dbReference type="PANTHER" id="PTHR43117:SF4">
    <property type="entry name" value="OSMOPROTECTANT IMPORT ATP-BINDING PROTEIN OSMV"/>
    <property type="match status" value="1"/>
</dbReference>
<keyword evidence="7" id="KW-1185">Reference proteome</keyword>
<evidence type="ECO:0000256" key="2">
    <source>
        <dbReference type="ARBA" id="ARBA00022448"/>
    </source>
</evidence>
<keyword evidence="2" id="KW-0813">Transport</keyword>
<name>E6U3L2_ETHHY</name>
<dbReference type="InterPro" id="IPR003593">
    <property type="entry name" value="AAA+_ATPase"/>
</dbReference>
<dbReference type="eggNOG" id="COG1136">
    <property type="taxonomic scope" value="Bacteria"/>
</dbReference>
<protein>
    <submittedName>
        <fullName evidence="6">ABC transporter related protein</fullName>
    </submittedName>
</protein>
<dbReference type="InterPro" id="IPR003439">
    <property type="entry name" value="ABC_transporter-like_ATP-bd"/>
</dbReference>
<evidence type="ECO:0000256" key="4">
    <source>
        <dbReference type="ARBA" id="ARBA00022840"/>
    </source>
</evidence>
<dbReference type="EMBL" id="CP002400">
    <property type="protein sequence ID" value="ADU27612.1"/>
    <property type="molecule type" value="Genomic_DNA"/>
</dbReference>
<sequence length="343" mass="37663">MEEQQIRQLLQTVPIGDMLAKYPYIGELLASVKIGVPDASMTAAELLTSVPDEYYEDFALSRAQMAENMLTYIEEMETTAAEDRLAVRTVTVLGGHDKSGRAENCTLTLTRGDVVCIVGPTGAGKSRLLADIECMAQRDTPTGRQVLINGGVPEEKYRFEIEHKLVAQLSQNMNFVMDLSVTDFVALHAQSRMVQDEAEAARRILDCANDLAGEQFSGQTALTQLSGGQSRALMIASTALLSRSPIVLIDEIENAGIDRQKALQLLVREEKIVMMSTHDPILALLGDRRVAIKNGGIAGIVETGEEERANLSYLEKIDAGLSDLRGRIRRGEKIDFDLHPLFE</sequence>
<dbReference type="PROSITE" id="PS50893">
    <property type="entry name" value="ABC_TRANSPORTER_2"/>
    <property type="match status" value="1"/>
</dbReference>
<evidence type="ECO:0000256" key="3">
    <source>
        <dbReference type="ARBA" id="ARBA00022741"/>
    </source>
</evidence>
<dbReference type="GO" id="GO:0005524">
    <property type="term" value="F:ATP binding"/>
    <property type="evidence" value="ECO:0007669"/>
    <property type="project" value="UniProtKB-KW"/>
</dbReference>
<dbReference type="SUPFAM" id="SSF52540">
    <property type="entry name" value="P-loop containing nucleoside triphosphate hydrolases"/>
    <property type="match status" value="1"/>
</dbReference>
<comment type="similarity">
    <text evidence="1">Belongs to the ABC transporter superfamily.</text>
</comment>
<dbReference type="InterPro" id="IPR017871">
    <property type="entry name" value="ABC_transporter-like_CS"/>
</dbReference>
<dbReference type="Proteomes" id="UP000001551">
    <property type="component" value="Chromosome"/>
</dbReference>
<dbReference type="KEGG" id="eha:Ethha_2095"/>
<evidence type="ECO:0000256" key="1">
    <source>
        <dbReference type="ARBA" id="ARBA00005417"/>
    </source>
</evidence>
<feature type="domain" description="ABC transporter" evidence="5">
    <location>
        <begin position="87"/>
        <end position="319"/>
    </location>
</feature>
<dbReference type="RefSeq" id="WP_013485960.1">
    <property type="nucleotide sequence ID" value="NC_014828.1"/>
</dbReference>
<organism evidence="6 7">
    <name type="scientific">Ethanoligenens harbinense (strain DSM 18485 / JCM 12961 / CGMCC 1.5033 / YUAN-3)</name>
    <dbReference type="NCBI Taxonomy" id="663278"/>
    <lineage>
        <taxon>Bacteria</taxon>
        <taxon>Bacillati</taxon>
        <taxon>Bacillota</taxon>
        <taxon>Clostridia</taxon>
        <taxon>Eubacteriales</taxon>
        <taxon>Oscillospiraceae</taxon>
        <taxon>Ethanoligenens</taxon>
    </lineage>
</organism>
<proteinExistence type="inferred from homology"/>
<dbReference type="GO" id="GO:0016887">
    <property type="term" value="F:ATP hydrolysis activity"/>
    <property type="evidence" value="ECO:0007669"/>
    <property type="project" value="InterPro"/>
</dbReference>
<dbReference type="Gene3D" id="3.40.50.300">
    <property type="entry name" value="P-loop containing nucleotide triphosphate hydrolases"/>
    <property type="match status" value="1"/>
</dbReference>
<dbReference type="HOGENOM" id="CLU_072513_0_0_9"/>
<evidence type="ECO:0000313" key="6">
    <source>
        <dbReference type="EMBL" id="ADU27612.1"/>
    </source>
</evidence>
<evidence type="ECO:0000313" key="7">
    <source>
        <dbReference type="Proteomes" id="UP000001551"/>
    </source>
</evidence>
<dbReference type="SMART" id="SM00382">
    <property type="entry name" value="AAA"/>
    <property type="match status" value="1"/>
</dbReference>
<dbReference type="PANTHER" id="PTHR43117">
    <property type="entry name" value="OSMOPROTECTANT IMPORT ATP-BINDING PROTEIN OSMV"/>
    <property type="match status" value="1"/>
</dbReference>
<dbReference type="AlphaFoldDB" id="E6U3L2"/>
<dbReference type="PROSITE" id="PS00211">
    <property type="entry name" value="ABC_TRANSPORTER_1"/>
    <property type="match status" value="1"/>
</dbReference>
<keyword evidence="4" id="KW-0067">ATP-binding</keyword>
<reference evidence="6 7" key="1">
    <citation type="submission" date="2010-12" db="EMBL/GenBank/DDBJ databases">
        <title>Complete sequence of Ethanoligenens harbinense YUAN-3.</title>
        <authorList>
            <person name="Lucas S."/>
            <person name="Copeland A."/>
            <person name="Lapidus A."/>
            <person name="Cheng J.-F."/>
            <person name="Bruce D."/>
            <person name="Goodwin L."/>
            <person name="Pitluck S."/>
            <person name="Chertkov O."/>
            <person name="Misra M."/>
            <person name="Detter J.C."/>
            <person name="Han C."/>
            <person name="Tapia R."/>
            <person name="Land M."/>
            <person name="Hauser L."/>
            <person name="Jeffries C."/>
            <person name="Kyrpides N."/>
            <person name="Ivanova N."/>
            <person name="Mikhailova N."/>
            <person name="Wang A."/>
            <person name="Mouttaki H."/>
            <person name="He Z."/>
            <person name="Zhou J."/>
            <person name="Hemme C.L."/>
            <person name="Woyke T."/>
        </authorList>
    </citation>
    <scope>NUCLEOTIDE SEQUENCE [LARGE SCALE GENOMIC DNA]</scope>
    <source>
        <strain evidence="7">DSM 18485 / JCM 12961 / CGMCC 1.5033 / YUAN-3</strain>
    </source>
</reference>
<keyword evidence="3" id="KW-0547">Nucleotide-binding</keyword>